<dbReference type="Gene3D" id="1.20.1720.10">
    <property type="entry name" value="Multidrug resistance protein D"/>
    <property type="match status" value="1"/>
</dbReference>
<keyword evidence="3 5" id="KW-1133">Transmembrane helix</keyword>
<dbReference type="GO" id="GO:0005886">
    <property type="term" value="C:plasma membrane"/>
    <property type="evidence" value="ECO:0007669"/>
    <property type="project" value="TreeGrafter"/>
</dbReference>
<proteinExistence type="predicted"/>
<evidence type="ECO:0000313" key="8">
    <source>
        <dbReference type="Proteomes" id="UP001362999"/>
    </source>
</evidence>
<feature type="transmembrane region" description="Helical" evidence="5">
    <location>
        <begin position="239"/>
        <end position="258"/>
    </location>
</feature>
<dbReference type="FunFam" id="1.20.1250.20:FF:000196">
    <property type="entry name" value="MFS toxin efflux pump (AflT)"/>
    <property type="match status" value="1"/>
</dbReference>
<dbReference type="InterPro" id="IPR036259">
    <property type="entry name" value="MFS_trans_sf"/>
</dbReference>
<dbReference type="GO" id="GO:0022857">
    <property type="term" value="F:transmembrane transporter activity"/>
    <property type="evidence" value="ECO:0007669"/>
    <property type="project" value="InterPro"/>
</dbReference>
<evidence type="ECO:0000256" key="1">
    <source>
        <dbReference type="ARBA" id="ARBA00004141"/>
    </source>
</evidence>
<keyword evidence="8" id="KW-1185">Reference proteome</keyword>
<dbReference type="InterPro" id="IPR020846">
    <property type="entry name" value="MFS_dom"/>
</dbReference>
<dbReference type="InterPro" id="IPR011701">
    <property type="entry name" value="MFS"/>
</dbReference>
<comment type="caution">
    <text evidence="7">The sequence shown here is derived from an EMBL/GenBank/DDBJ whole genome shotgun (WGS) entry which is preliminary data.</text>
</comment>
<feature type="transmembrane region" description="Helical" evidence="5">
    <location>
        <begin position="344"/>
        <end position="368"/>
    </location>
</feature>
<feature type="transmembrane region" description="Helical" evidence="5">
    <location>
        <begin position="506"/>
        <end position="528"/>
    </location>
</feature>
<dbReference type="PANTHER" id="PTHR23501">
    <property type="entry name" value="MAJOR FACILITATOR SUPERFAMILY"/>
    <property type="match status" value="1"/>
</dbReference>
<protein>
    <submittedName>
        <fullName evidence="7">Major facilitator superfamily transporter</fullName>
    </submittedName>
</protein>
<evidence type="ECO:0000256" key="5">
    <source>
        <dbReference type="SAM" id="Phobius"/>
    </source>
</evidence>
<feature type="transmembrane region" description="Helical" evidence="5">
    <location>
        <begin position="406"/>
        <end position="430"/>
    </location>
</feature>
<evidence type="ECO:0000256" key="3">
    <source>
        <dbReference type="ARBA" id="ARBA00022989"/>
    </source>
</evidence>
<feature type="transmembrane region" description="Helical" evidence="5">
    <location>
        <begin position="197"/>
        <end position="218"/>
    </location>
</feature>
<dbReference type="AlphaFoldDB" id="A0AAW0C2T5"/>
<organism evidence="7 8">
    <name type="scientific">Favolaschia claudopus</name>
    <dbReference type="NCBI Taxonomy" id="2862362"/>
    <lineage>
        <taxon>Eukaryota</taxon>
        <taxon>Fungi</taxon>
        <taxon>Dikarya</taxon>
        <taxon>Basidiomycota</taxon>
        <taxon>Agaricomycotina</taxon>
        <taxon>Agaricomycetes</taxon>
        <taxon>Agaricomycetidae</taxon>
        <taxon>Agaricales</taxon>
        <taxon>Marasmiineae</taxon>
        <taxon>Mycenaceae</taxon>
        <taxon>Favolaschia</taxon>
    </lineage>
</organism>
<evidence type="ECO:0000256" key="2">
    <source>
        <dbReference type="ARBA" id="ARBA00022692"/>
    </source>
</evidence>
<dbReference type="Gene3D" id="1.20.1250.20">
    <property type="entry name" value="MFS general substrate transporter like domains"/>
    <property type="match status" value="1"/>
</dbReference>
<feature type="transmembrane region" description="Helical" evidence="5">
    <location>
        <begin position="437"/>
        <end position="458"/>
    </location>
</feature>
<gene>
    <name evidence="7" type="ORF">R3P38DRAFT_2920060</name>
</gene>
<keyword evidence="4 5" id="KW-0472">Membrane</keyword>
<reference evidence="7 8" key="1">
    <citation type="journal article" date="2024" name="J Genomics">
        <title>Draft genome sequencing and assembly of Favolaschia claudopus CIRM-BRFM 2984 isolated from oak limbs.</title>
        <authorList>
            <person name="Navarro D."/>
            <person name="Drula E."/>
            <person name="Chaduli D."/>
            <person name="Cazenave R."/>
            <person name="Ahrendt S."/>
            <person name="Wang J."/>
            <person name="Lipzen A."/>
            <person name="Daum C."/>
            <person name="Barry K."/>
            <person name="Grigoriev I.V."/>
            <person name="Favel A."/>
            <person name="Rosso M.N."/>
            <person name="Martin F."/>
        </authorList>
    </citation>
    <scope>NUCLEOTIDE SEQUENCE [LARGE SCALE GENOMIC DNA]</scope>
    <source>
        <strain evidence="7 8">CIRM-BRFM 2984</strain>
    </source>
</reference>
<dbReference type="CDD" id="cd17502">
    <property type="entry name" value="MFS_Azr1_MDR_like"/>
    <property type="match status" value="1"/>
</dbReference>
<dbReference type="Pfam" id="PF07690">
    <property type="entry name" value="MFS_1"/>
    <property type="match status" value="1"/>
</dbReference>
<dbReference type="PROSITE" id="PS50850">
    <property type="entry name" value="MFS"/>
    <property type="match status" value="1"/>
</dbReference>
<name>A0AAW0C2T5_9AGAR</name>
<feature type="transmembrane region" description="Helical" evidence="5">
    <location>
        <begin position="311"/>
        <end position="332"/>
    </location>
</feature>
<dbReference type="SUPFAM" id="SSF103473">
    <property type="entry name" value="MFS general substrate transporter"/>
    <property type="match status" value="1"/>
</dbReference>
<sequence length="538" mass="57857">MEQGRDVDVDPTEEKRSESGSLSHRWRFGLTMLALYLPPLLVYLDNSIIATAIPKITDEFHSLYDVGWWLARLFYFSQDRLSRYLMANAATRLLYGKLYTVLDIKLVFIAAIMIFEVGSAICGAAPNSATLIVGRTIAGCGGAGAIAGTYMLVAYTVPLTQRPFYIAMFTVVGGLANVAGPPIGGLLTDKLSWRYCFYLNLPIGAISLLILLFVFEMPESAKHQRPRLALSQLVAQLDPWGNISVIPAIVSLLLALEWGGSTYSWNSGRIIGLFVVSGILFVVFVAVQIWQKDAATLPLRVVKQRSIWSGAWFAMFHGASNNIILIYVPLWFQAVKGTSAVQSGIYTLPQLACVVIGSLVGAACTSYLGYYIPTVLFSSCFLSIGTGLFTTFAPGTSTARWVAYQALYGLGIGSGFQGPLMAAQTVLPLIDIARGTSLIMFVQFLGGAVGIAAAQSLFAGNLFKGLRGVPDVDVQRVIAAGATGLRGKDVVPPAALNAVLSIYNSAVVSTFRVALVVSALSILGGSIMEWKNVRNKTE</sequence>
<feature type="transmembrane region" description="Helical" evidence="5">
    <location>
        <begin position="132"/>
        <end position="157"/>
    </location>
</feature>
<dbReference type="Proteomes" id="UP001362999">
    <property type="component" value="Unassembled WGS sequence"/>
</dbReference>
<evidence type="ECO:0000313" key="7">
    <source>
        <dbReference type="EMBL" id="KAK7032996.1"/>
    </source>
</evidence>
<feature type="transmembrane region" description="Helical" evidence="5">
    <location>
        <begin position="375"/>
        <end position="394"/>
    </location>
</feature>
<accession>A0AAW0C2T5</accession>
<dbReference type="EMBL" id="JAWWNJ010000023">
    <property type="protein sequence ID" value="KAK7032996.1"/>
    <property type="molecule type" value="Genomic_DNA"/>
</dbReference>
<feature type="transmembrane region" description="Helical" evidence="5">
    <location>
        <begin position="164"/>
        <end position="185"/>
    </location>
</feature>
<dbReference type="PANTHER" id="PTHR23501:SF201">
    <property type="entry name" value="MFS AFLATOXIN EFFLUX PUMP"/>
    <property type="match status" value="1"/>
</dbReference>
<keyword evidence="2 5" id="KW-0812">Transmembrane</keyword>
<feature type="transmembrane region" description="Helical" evidence="5">
    <location>
        <begin position="270"/>
        <end position="290"/>
    </location>
</feature>
<evidence type="ECO:0000259" key="6">
    <source>
        <dbReference type="PROSITE" id="PS50850"/>
    </source>
</evidence>
<feature type="domain" description="Major facilitator superfamily (MFS) profile" evidence="6">
    <location>
        <begin position="31"/>
        <end position="536"/>
    </location>
</feature>
<evidence type="ECO:0000256" key="4">
    <source>
        <dbReference type="ARBA" id="ARBA00023136"/>
    </source>
</evidence>
<comment type="subcellular location">
    <subcellularLocation>
        <location evidence="1">Membrane</location>
        <topology evidence="1">Multi-pass membrane protein</topology>
    </subcellularLocation>
</comment>